<dbReference type="PANTHER" id="PTHR40101">
    <property type="entry name" value="CONSERVED PROTEIN"/>
    <property type="match status" value="1"/>
</dbReference>
<evidence type="ECO:0000259" key="5">
    <source>
        <dbReference type="PROSITE" id="PS51656"/>
    </source>
</evidence>
<feature type="domain" description="4Fe-4S" evidence="5">
    <location>
        <begin position="85"/>
        <end position="147"/>
    </location>
</feature>
<dbReference type="PROSITE" id="PS51656">
    <property type="entry name" value="4FE4S"/>
    <property type="match status" value="1"/>
</dbReference>
<dbReference type="AlphaFoldDB" id="A0A0E3SB71"/>
<dbReference type="PATRIC" id="fig|1434110.4.peg.3287"/>
<dbReference type="HOGENOM" id="CLU_111491_0_0_2"/>
<dbReference type="Proteomes" id="UP000033101">
    <property type="component" value="Chromosome"/>
</dbReference>
<evidence type="ECO:0000256" key="4">
    <source>
        <dbReference type="ARBA" id="ARBA00023014"/>
    </source>
</evidence>
<evidence type="ECO:0000313" key="7">
    <source>
        <dbReference type="Proteomes" id="UP000033101"/>
    </source>
</evidence>
<proteinExistence type="predicted"/>
<keyword evidence="3" id="KW-0408">Iron</keyword>
<organism evidence="6 7">
    <name type="scientific">Methanosarcina horonobensis HB-1 = JCM 15518</name>
    <dbReference type="NCBI Taxonomy" id="1434110"/>
    <lineage>
        <taxon>Archaea</taxon>
        <taxon>Methanobacteriati</taxon>
        <taxon>Methanobacteriota</taxon>
        <taxon>Stenosarchaea group</taxon>
        <taxon>Methanomicrobia</taxon>
        <taxon>Methanosarcinales</taxon>
        <taxon>Methanosarcinaceae</taxon>
        <taxon>Methanosarcina</taxon>
    </lineage>
</organism>
<reference evidence="6 7" key="1">
    <citation type="submission" date="2014-07" db="EMBL/GenBank/DDBJ databases">
        <title>Methanogenic archaea and the global carbon cycle.</title>
        <authorList>
            <person name="Henriksen J.R."/>
            <person name="Luke J."/>
            <person name="Reinhart S."/>
            <person name="Benedict M.N."/>
            <person name="Youngblut N.D."/>
            <person name="Metcalf M.E."/>
            <person name="Whitaker R.J."/>
            <person name="Metcalf W.W."/>
        </authorList>
    </citation>
    <scope>NUCLEOTIDE SEQUENCE [LARGE SCALE GENOMIC DNA]</scope>
    <source>
        <strain evidence="6 7">HB-1</strain>
    </source>
</reference>
<evidence type="ECO:0000256" key="2">
    <source>
        <dbReference type="ARBA" id="ARBA00022723"/>
    </source>
</evidence>
<name>A0A0E3SB71_9EURY</name>
<evidence type="ECO:0000313" key="6">
    <source>
        <dbReference type="EMBL" id="AKB79039.1"/>
    </source>
</evidence>
<protein>
    <submittedName>
        <fullName evidence="6">Ferredoxin domain containing protein</fullName>
    </submittedName>
</protein>
<keyword evidence="7" id="KW-1185">Reference proteome</keyword>
<dbReference type="EMBL" id="CP009516">
    <property type="protein sequence ID" value="AKB79039.1"/>
    <property type="molecule type" value="Genomic_DNA"/>
</dbReference>
<dbReference type="GO" id="GO:0046872">
    <property type="term" value="F:metal ion binding"/>
    <property type="evidence" value="ECO:0007669"/>
    <property type="project" value="UniProtKB-KW"/>
</dbReference>
<accession>A0A0E3SB71</accession>
<gene>
    <name evidence="6" type="ORF">MSHOH_2556</name>
</gene>
<dbReference type="KEGG" id="mhor:MSHOH_2556"/>
<dbReference type="InterPro" id="IPR019224">
    <property type="entry name" value="DUF2148"/>
</dbReference>
<dbReference type="GO" id="GO:0051539">
    <property type="term" value="F:4 iron, 4 sulfur cluster binding"/>
    <property type="evidence" value="ECO:0007669"/>
    <property type="project" value="UniProtKB-KW"/>
</dbReference>
<evidence type="ECO:0000256" key="1">
    <source>
        <dbReference type="ARBA" id="ARBA00022485"/>
    </source>
</evidence>
<evidence type="ECO:0000256" key="3">
    <source>
        <dbReference type="ARBA" id="ARBA00023004"/>
    </source>
</evidence>
<dbReference type="PANTHER" id="PTHR40101:SF1">
    <property type="entry name" value="4FE-4S DOMAIN-CONTAINING PROTEIN"/>
    <property type="match status" value="1"/>
</dbReference>
<keyword evidence="1" id="KW-0004">4Fe-4S</keyword>
<keyword evidence="4" id="KW-0411">Iron-sulfur</keyword>
<dbReference type="Pfam" id="PF09918">
    <property type="entry name" value="DUF2148"/>
    <property type="match status" value="1"/>
</dbReference>
<sequence length="193" mass="20356">MCLSFGNPNNLSMILNPESGVLETLAESILLAARTAPKAKGVDDIITALIEKEDIESLASTMERLADEKGGGFVFLKRDAVNLRNAGAAVLIGVKASGAAGLNCGACGFKTCAEMLERQKVEVEFWGPNCMFKYADLGIAVGAAAAKAKDFCIDNRVMYSIGAAARVSGLLEADVVFGIPLSVTGKNIFFDRK</sequence>
<keyword evidence="2" id="KW-0479">Metal-binding</keyword>
<dbReference type="InterPro" id="IPR007202">
    <property type="entry name" value="4Fe-4S_dom"/>
</dbReference>